<protein>
    <recommendedName>
        <fullName evidence="3">ATP-grasp domain-containing protein</fullName>
    </recommendedName>
</protein>
<name>A0ABU5JYY3_9BACI</name>
<evidence type="ECO:0000313" key="2">
    <source>
        <dbReference type="Proteomes" id="UP001291930"/>
    </source>
</evidence>
<reference evidence="2" key="1">
    <citation type="submission" date="2023-11" db="EMBL/GenBank/DDBJ databases">
        <title>Genome Sequence of Bacillus pseudomycoides stain BUPM19.</title>
        <authorList>
            <person name="Farhat A."/>
        </authorList>
    </citation>
    <scope>NUCLEOTIDE SEQUENCE [LARGE SCALE GENOMIC DNA]</scope>
    <source>
        <strain evidence="2">BUPM19</strain>
    </source>
</reference>
<evidence type="ECO:0000313" key="1">
    <source>
        <dbReference type="EMBL" id="MDZ5608643.1"/>
    </source>
</evidence>
<comment type="caution">
    <text evidence="1">The sequence shown here is derived from an EMBL/GenBank/DDBJ whole genome shotgun (WGS) entry which is preliminary data.</text>
</comment>
<dbReference type="SUPFAM" id="SSF56059">
    <property type="entry name" value="Glutathione synthetase ATP-binding domain-like"/>
    <property type="match status" value="1"/>
</dbReference>
<gene>
    <name evidence="1" type="ORF">U2I54_16565</name>
</gene>
<evidence type="ECO:0008006" key="3">
    <source>
        <dbReference type="Google" id="ProtNLM"/>
    </source>
</evidence>
<dbReference type="Proteomes" id="UP001291930">
    <property type="component" value="Unassembled WGS sequence"/>
</dbReference>
<dbReference type="Gene3D" id="3.30.470.20">
    <property type="entry name" value="ATP-grasp fold, B domain"/>
    <property type="match status" value="1"/>
</dbReference>
<dbReference type="EMBL" id="JAXOVW010000036">
    <property type="protein sequence ID" value="MDZ5608643.1"/>
    <property type="molecule type" value="Genomic_DNA"/>
</dbReference>
<dbReference type="RefSeq" id="WP_374218348.1">
    <property type="nucleotide sequence ID" value="NZ_JAXOVW010000036.1"/>
</dbReference>
<sequence>MQRRCFITSELRPYVMGTKVTRKTSPIYNEENFIKKEHVSPAITIIASEEDGTASYFKKFVQQNGYSVDLMCVEDPSFIDKFTWSTQVDSYQGNYPGIYFRGVASEDAMLNEILAVLDDVLTFYPGVVINRPSRLSLNSSKPLQMSAIAESSSMKVKSIPTFLSNVLTNIRTSHLDDTIVKSISSVRSEVVTLSDKRLLCGEDFLSCPIQMQPKVNGVCIRAHVCGEAVYAVCIDGDGVDYRYGEKLSLTQVKLPQDVELWCVQTARREGLEFAGIDFIYKETSDLYWCLEINPCPGYSFFEQHLVDSGGFPVISTWLLRELLD</sequence>
<accession>A0ABU5JYY3</accession>
<keyword evidence="2" id="KW-1185">Reference proteome</keyword>
<organism evidence="1 2">
    <name type="scientific">Bacillus bingmayongensis</name>
    <dbReference type="NCBI Taxonomy" id="1150157"/>
    <lineage>
        <taxon>Bacteria</taxon>
        <taxon>Bacillati</taxon>
        <taxon>Bacillota</taxon>
        <taxon>Bacilli</taxon>
        <taxon>Bacillales</taxon>
        <taxon>Bacillaceae</taxon>
        <taxon>Bacillus</taxon>
    </lineage>
</organism>
<proteinExistence type="predicted"/>